<dbReference type="PANTHER" id="PTHR45663:SF11">
    <property type="entry name" value="GEO12009P1"/>
    <property type="match status" value="1"/>
</dbReference>
<organism evidence="9 10">
    <name type="scientific">Thanatephorus cucumeris (strain AG1-IB / isolate 7/3/14)</name>
    <name type="common">Lettuce bottom rot fungus</name>
    <name type="synonym">Rhizoctonia solani</name>
    <dbReference type="NCBI Taxonomy" id="1108050"/>
    <lineage>
        <taxon>Eukaryota</taxon>
        <taxon>Fungi</taxon>
        <taxon>Dikarya</taxon>
        <taxon>Basidiomycota</taxon>
        <taxon>Agaricomycotina</taxon>
        <taxon>Agaricomycetes</taxon>
        <taxon>Cantharellales</taxon>
        <taxon>Ceratobasidiaceae</taxon>
        <taxon>Rhizoctonia</taxon>
        <taxon>Rhizoctonia solani AG-1</taxon>
    </lineage>
</organism>
<accession>A0A0B7F2W1</accession>
<evidence type="ECO:0000256" key="5">
    <source>
        <dbReference type="PIRNR" id="PIRNR000077"/>
    </source>
</evidence>
<evidence type="ECO:0000256" key="6">
    <source>
        <dbReference type="PIRSR" id="PIRSR000077-1"/>
    </source>
</evidence>
<dbReference type="InterPro" id="IPR013766">
    <property type="entry name" value="Thioredoxin_domain"/>
</dbReference>
<dbReference type="PRINTS" id="PR00421">
    <property type="entry name" value="THIOREDOXIN"/>
</dbReference>
<feature type="active site" description="Nucleophile" evidence="6">
    <location>
        <position position="29"/>
    </location>
</feature>
<protein>
    <recommendedName>
        <fullName evidence="5">Thioredoxin</fullName>
    </recommendedName>
</protein>
<evidence type="ECO:0000313" key="10">
    <source>
        <dbReference type="Proteomes" id="UP000059188"/>
    </source>
</evidence>
<evidence type="ECO:0000256" key="1">
    <source>
        <dbReference type="ARBA" id="ARBA00022448"/>
    </source>
</evidence>
<dbReference type="AlphaFoldDB" id="A0A0B7F2W1"/>
<dbReference type="PROSITE" id="PS51352">
    <property type="entry name" value="THIOREDOXIN_2"/>
    <property type="match status" value="1"/>
</dbReference>
<gene>
    <name evidence="9" type="ORF">RSOLAG1IB_00947</name>
</gene>
<dbReference type="CDD" id="cd02947">
    <property type="entry name" value="TRX_family"/>
    <property type="match status" value="1"/>
</dbReference>
<dbReference type="InterPro" id="IPR036249">
    <property type="entry name" value="Thioredoxin-like_sf"/>
</dbReference>
<feature type="active site" description="Nucleophile" evidence="6">
    <location>
        <position position="32"/>
    </location>
</feature>
<feature type="site" description="Contributes to redox potential value" evidence="6">
    <location>
        <position position="30"/>
    </location>
</feature>
<feature type="site" description="Deprotonates C-terminal active site Cys" evidence="6">
    <location>
        <position position="23"/>
    </location>
</feature>
<evidence type="ECO:0000256" key="3">
    <source>
        <dbReference type="ARBA" id="ARBA00023157"/>
    </source>
</evidence>
<keyword evidence="10" id="KW-1185">Reference proteome</keyword>
<dbReference type="Proteomes" id="UP000059188">
    <property type="component" value="Unassembled WGS sequence"/>
</dbReference>
<dbReference type="GO" id="GO:0015035">
    <property type="term" value="F:protein-disulfide reductase activity"/>
    <property type="evidence" value="ECO:0007669"/>
    <property type="project" value="InterPro"/>
</dbReference>
<feature type="domain" description="Thioredoxin" evidence="8">
    <location>
        <begin position="1"/>
        <end position="107"/>
    </location>
</feature>
<dbReference type="STRING" id="1108050.A0A0B7F2W1"/>
<feature type="site" description="Contributes to redox potential value" evidence="6">
    <location>
        <position position="31"/>
    </location>
</feature>
<reference evidence="9 10" key="1">
    <citation type="submission" date="2014-11" db="EMBL/GenBank/DDBJ databases">
        <authorList>
            <person name="Wibberg Daniel"/>
        </authorList>
    </citation>
    <scope>NUCLEOTIDE SEQUENCE [LARGE SCALE GENOMIC DNA]</scope>
    <source>
        <strain evidence="9">Rhizoctonia solani AG1-IB 7/3/14</strain>
    </source>
</reference>
<dbReference type="PIRSF" id="PIRSF000077">
    <property type="entry name" value="Thioredoxin"/>
    <property type="match status" value="1"/>
</dbReference>
<keyword evidence="3 7" id="KW-1015">Disulfide bond</keyword>
<keyword evidence="1" id="KW-0813">Transport</keyword>
<evidence type="ECO:0000256" key="2">
    <source>
        <dbReference type="ARBA" id="ARBA00022982"/>
    </source>
</evidence>
<dbReference type="PANTHER" id="PTHR45663">
    <property type="entry name" value="GEO12009P1"/>
    <property type="match status" value="1"/>
</dbReference>
<dbReference type="OrthoDB" id="2121326at2759"/>
<evidence type="ECO:0000313" key="9">
    <source>
        <dbReference type="EMBL" id="CEL52406.1"/>
    </source>
</evidence>
<dbReference type="Pfam" id="PF00085">
    <property type="entry name" value="Thioredoxin"/>
    <property type="match status" value="1"/>
</dbReference>
<dbReference type="InterPro" id="IPR005746">
    <property type="entry name" value="Thioredoxin"/>
</dbReference>
<dbReference type="SUPFAM" id="SSF52833">
    <property type="entry name" value="Thioredoxin-like"/>
    <property type="match status" value="1"/>
</dbReference>
<dbReference type="EMBL" id="LN679100">
    <property type="protein sequence ID" value="CEL52406.1"/>
    <property type="molecule type" value="Genomic_DNA"/>
</dbReference>
<feature type="disulfide bond" description="Redox-active" evidence="7">
    <location>
        <begin position="29"/>
        <end position="32"/>
    </location>
</feature>
<evidence type="ECO:0000256" key="7">
    <source>
        <dbReference type="PIRSR" id="PIRSR000077-4"/>
    </source>
</evidence>
<name>A0A0B7F2W1_THACB</name>
<sequence>MDATPKVFEDIVLKGGRKPVIVDFYADWCQPCRMLSPTLEQYTEDKSITDGKEFDLVTVDIDKQQELAAQYQVKSLPTVIAFKNGKQIDSFVGAIAPGLVRKFLMSL</sequence>
<dbReference type="Gene3D" id="3.40.30.10">
    <property type="entry name" value="Glutaredoxin"/>
    <property type="match status" value="1"/>
</dbReference>
<proteinExistence type="inferred from homology"/>
<dbReference type="GO" id="GO:0005737">
    <property type="term" value="C:cytoplasm"/>
    <property type="evidence" value="ECO:0007669"/>
    <property type="project" value="TreeGrafter"/>
</dbReference>
<keyword evidence="4 7" id="KW-0676">Redox-active center</keyword>
<keyword evidence="2" id="KW-0249">Electron transport</keyword>
<evidence type="ECO:0000259" key="8">
    <source>
        <dbReference type="PROSITE" id="PS51352"/>
    </source>
</evidence>
<comment type="similarity">
    <text evidence="5">Belongs to the thioredoxin family.</text>
</comment>
<evidence type="ECO:0000256" key="4">
    <source>
        <dbReference type="ARBA" id="ARBA00023284"/>
    </source>
</evidence>